<dbReference type="InterPro" id="IPR009057">
    <property type="entry name" value="Homeodomain-like_sf"/>
</dbReference>
<dbReference type="Pfam" id="PF17929">
    <property type="entry name" value="TetR_C_34"/>
    <property type="match status" value="1"/>
</dbReference>
<name>A0A346B0I4_9FIRM</name>
<dbReference type="Proteomes" id="UP000254337">
    <property type="component" value="Chromosome"/>
</dbReference>
<dbReference type="Gene3D" id="1.10.357.10">
    <property type="entry name" value="Tetracycline Repressor, domain 2"/>
    <property type="match status" value="1"/>
</dbReference>
<reference evidence="4 5" key="1">
    <citation type="submission" date="2018-05" db="EMBL/GenBank/DDBJ databases">
        <title>Complete genome sequence of Megasphaera sp. AJH120T, isolated from the ceca of a chicken.</title>
        <authorList>
            <person name="Maki J."/>
            <person name="Looft T."/>
        </authorList>
    </citation>
    <scope>NUCLEOTIDE SEQUENCE [LARGE SCALE GENOMIC DNA]</scope>
    <source>
        <strain evidence="4 5">AJH120</strain>
    </source>
</reference>
<dbReference type="InterPro" id="IPR041483">
    <property type="entry name" value="TetR_C_34"/>
</dbReference>
<protein>
    <submittedName>
        <fullName evidence="4">TetR/AcrR family transcriptional regulator</fullName>
    </submittedName>
</protein>
<dbReference type="RefSeq" id="WP_107195382.1">
    <property type="nucleotide sequence ID" value="NZ_CP029462.1"/>
</dbReference>
<keyword evidence="5" id="KW-1185">Reference proteome</keyword>
<evidence type="ECO:0000259" key="3">
    <source>
        <dbReference type="PROSITE" id="PS50977"/>
    </source>
</evidence>
<dbReference type="Pfam" id="PF00440">
    <property type="entry name" value="TetR_N"/>
    <property type="match status" value="1"/>
</dbReference>
<evidence type="ECO:0000313" key="4">
    <source>
        <dbReference type="EMBL" id="AXL21627.1"/>
    </source>
</evidence>
<accession>A0A346B0I4</accession>
<evidence type="ECO:0000313" key="5">
    <source>
        <dbReference type="Proteomes" id="UP000254337"/>
    </source>
</evidence>
<evidence type="ECO:0000256" key="2">
    <source>
        <dbReference type="PROSITE-ProRule" id="PRU00335"/>
    </source>
</evidence>
<feature type="DNA-binding region" description="H-T-H motif" evidence="2">
    <location>
        <begin position="37"/>
        <end position="56"/>
    </location>
</feature>
<dbReference type="AlphaFoldDB" id="A0A346B0I4"/>
<dbReference type="InterPro" id="IPR001647">
    <property type="entry name" value="HTH_TetR"/>
</dbReference>
<proteinExistence type="predicted"/>
<dbReference type="PROSITE" id="PS50977">
    <property type="entry name" value="HTH_TETR_2"/>
    <property type="match status" value="1"/>
</dbReference>
<sequence>MSEFVRARSAEQKEARMEEVKRAADRLFSAKPYHDITLTTIAAELSWTRANLYKYVTSKEDIFLALCGEKMSAYMDALLAAFPRGCGYAVGVYAEVWAGILSAHRDYLRYGDILSSIIETNVSVDRLAEFKALYFDKAGQLADVLSQNLGIETKDACECILAVYFHAVGICSMCRDNPLLQQALERAGIAVEPVDFQDNMKRFIAMNLDYYGAGRKQPQG</sequence>
<dbReference type="EMBL" id="CP029462">
    <property type="protein sequence ID" value="AXL21627.1"/>
    <property type="molecule type" value="Genomic_DNA"/>
</dbReference>
<gene>
    <name evidence="4" type="ORF">DKB62_08630</name>
</gene>
<feature type="domain" description="HTH tetR-type" evidence="3">
    <location>
        <begin position="14"/>
        <end position="74"/>
    </location>
</feature>
<dbReference type="OrthoDB" id="1669699at2"/>
<dbReference type="GO" id="GO:0003677">
    <property type="term" value="F:DNA binding"/>
    <property type="evidence" value="ECO:0007669"/>
    <property type="project" value="UniProtKB-UniRule"/>
</dbReference>
<evidence type="ECO:0000256" key="1">
    <source>
        <dbReference type="ARBA" id="ARBA00023125"/>
    </source>
</evidence>
<keyword evidence="1 2" id="KW-0238">DNA-binding</keyword>
<dbReference type="KEGG" id="meg:DKB62_08630"/>
<dbReference type="SUPFAM" id="SSF46689">
    <property type="entry name" value="Homeodomain-like"/>
    <property type="match status" value="1"/>
</dbReference>
<organism evidence="4 5">
    <name type="scientific">Megasphaera stantonii</name>
    <dbReference type="NCBI Taxonomy" id="2144175"/>
    <lineage>
        <taxon>Bacteria</taxon>
        <taxon>Bacillati</taxon>
        <taxon>Bacillota</taxon>
        <taxon>Negativicutes</taxon>
        <taxon>Veillonellales</taxon>
        <taxon>Veillonellaceae</taxon>
        <taxon>Megasphaera</taxon>
    </lineage>
</organism>